<dbReference type="PANTHER" id="PTHR46124">
    <property type="entry name" value="D-AMINOACYL-TRNA DEACYLASE"/>
    <property type="match status" value="1"/>
</dbReference>
<gene>
    <name evidence="2" type="ORF">BC349_06400</name>
</gene>
<dbReference type="InterPro" id="IPR032466">
    <property type="entry name" value="Metal_Hydrolase"/>
</dbReference>
<dbReference type="Proteomes" id="UP000765802">
    <property type="component" value="Unassembled WGS sequence"/>
</dbReference>
<dbReference type="PIRSF" id="PIRSF005902">
    <property type="entry name" value="DNase_TatD"/>
    <property type="match status" value="1"/>
</dbReference>
<sequence length="257" mass="29052">MILIDTHCHLYVEEFRNDIAEVLEKARGAGVKRFYLPAIDSSEHEAMLSLEAAYPGECLSMMGLHPCYVKENYEEELRLVEDWLAKRKFAAVGEIGLDFYWDRTYEVQQYEVFRRQIELAKHYRLPIAIHSRNSTQECINEVKAAQDGNLRGVFHCFSGSYELAREVVKTGLYLGIGGVVTYKNAGLPAVLEKLGLENIVLETDAPYLTPVPFRGKRNESSYLVYVVEKLAEIYKVSPEEVAAVTTANAEKLFAAAS</sequence>
<dbReference type="InterPro" id="IPR015991">
    <property type="entry name" value="TatD/YcfH-like"/>
</dbReference>
<dbReference type="NCBIfam" id="TIGR00010">
    <property type="entry name" value="YchF/TatD family DNA exonuclease"/>
    <property type="match status" value="1"/>
</dbReference>
<evidence type="ECO:0000256" key="1">
    <source>
        <dbReference type="ARBA" id="ARBA00022723"/>
    </source>
</evidence>
<dbReference type="RefSeq" id="WP_187255881.1">
    <property type="nucleotide sequence ID" value="NZ_JBHULF010000006.1"/>
</dbReference>
<dbReference type="InterPro" id="IPR001130">
    <property type="entry name" value="TatD-like"/>
</dbReference>
<keyword evidence="2" id="KW-0378">Hydrolase</keyword>
<protein>
    <submittedName>
        <fullName evidence="2">Hydrolase TatD</fullName>
    </submittedName>
</protein>
<organism evidence="2 3">
    <name type="scientific">Flavihumibacter stibioxidans</name>
    <dbReference type="NCBI Taxonomy" id="1834163"/>
    <lineage>
        <taxon>Bacteria</taxon>
        <taxon>Pseudomonadati</taxon>
        <taxon>Bacteroidota</taxon>
        <taxon>Chitinophagia</taxon>
        <taxon>Chitinophagales</taxon>
        <taxon>Chitinophagaceae</taxon>
        <taxon>Flavihumibacter</taxon>
    </lineage>
</organism>
<comment type="caution">
    <text evidence="2">The sequence shown here is derived from an EMBL/GenBank/DDBJ whole genome shotgun (WGS) entry which is preliminary data.</text>
</comment>
<evidence type="ECO:0000313" key="2">
    <source>
        <dbReference type="EMBL" id="MBC6490588.1"/>
    </source>
</evidence>
<dbReference type="Pfam" id="PF01026">
    <property type="entry name" value="TatD_DNase"/>
    <property type="match status" value="1"/>
</dbReference>
<reference evidence="2 3" key="1">
    <citation type="submission" date="2016-07" db="EMBL/GenBank/DDBJ databases">
        <title>Genome analysis of Flavihumibacter stibioxidans YS-17.</title>
        <authorList>
            <person name="Shi K."/>
            <person name="Han Y."/>
            <person name="Wang G."/>
        </authorList>
    </citation>
    <scope>NUCLEOTIDE SEQUENCE [LARGE SCALE GENOMIC DNA]</scope>
    <source>
        <strain evidence="2 3">YS-17</strain>
    </source>
</reference>
<dbReference type="Gene3D" id="3.20.20.140">
    <property type="entry name" value="Metal-dependent hydrolases"/>
    <property type="match status" value="1"/>
</dbReference>
<dbReference type="SUPFAM" id="SSF51556">
    <property type="entry name" value="Metallo-dependent hydrolases"/>
    <property type="match status" value="1"/>
</dbReference>
<evidence type="ECO:0000313" key="3">
    <source>
        <dbReference type="Proteomes" id="UP000765802"/>
    </source>
</evidence>
<dbReference type="PANTHER" id="PTHR46124:SF4">
    <property type="entry name" value="HYDROLASE TATD"/>
    <property type="match status" value="1"/>
</dbReference>
<dbReference type="CDD" id="cd01310">
    <property type="entry name" value="TatD_DNAse"/>
    <property type="match status" value="1"/>
</dbReference>
<proteinExistence type="predicted"/>
<dbReference type="GO" id="GO:0016787">
    <property type="term" value="F:hydrolase activity"/>
    <property type="evidence" value="ECO:0007669"/>
    <property type="project" value="UniProtKB-KW"/>
</dbReference>
<keyword evidence="1" id="KW-0479">Metal-binding</keyword>
<accession>A0ABR7M6D2</accession>
<dbReference type="EMBL" id="MBUA01000001">
    <property type="protein sequence ID" value="MBC6490588.1"/>
    <property type="molecule type" value="Genomic_DNA"/>
</dbReference>
<keyword evidence="3" id="KW-1185">Reference proteome</keyword>
<name>A0ABR7M6D2_9BACT</name>